<comment type="caution">
    <text evidence="1">The sequence shown here is derived from an EMBL/GenBank/DDBJ whole genome shotgun (WGS) entry which is preliminary data.</text>
</comment>
<protein>
    <submittedName>
        <fullName evidence="1">Uncharacterized protein</fullName>
    </submittedName>
</protein>
<dbReference type="Proteomes" id="UP000018300">
    <property type="component" value="Unassembled WGS sequence"/>
</dbReference>
<gene>
    <name evidence="1" type="ORF">BN569_00438</name>
</gene>
<dbReference type="AlphaFoldDB" id="R5LUY0"/>
<reference evidence="1" key="1">
    <citation type="submission" date="2012-11" db="EMBL/GenBank/DDBJ databases">
        <title>Dependencies among metagenomic species, viruses, plasmids and units of genetic variation.</title>
        <authorList>
            <person name="Nielsen H.B."/>
            <person name="Almeida M."/>
            <person name="Juncker A.S."/>
            <person name="Rasmussen S."/>
            <person name="Li J."/>
            <person name="Sunagawa S."/>
            <person name="Plichta D."/>
            <person name="Gautier L."/>
            <person name="Le Chatelier E."/>
            <person name="Peletier E."/>
            <person name="Bonde I."/>
            <person name="Nielsen T."/>
            <person name="Manichanh C."/>
            <person name="Arumugam M."/>
            <person name="Batto J."/>
            <person name="Santos M.B.Q.D."/>
            <person name="Blom N."/>
            <person name="Borruel N."/>
            <person name="Burgdorf K.S."/>
            <person name="Boumezbeur F."/>
            <person name="Casellas F."/>
            <person name="Dore J."/>
            <person name="Guarner F."/>
            <person name="Hansen T."/>
            <person name="Hildebrand F."/>
            <person name="Kaas R.S."/>
            <person name="Kennedy S."/>
            <person name="Kristiansen K."/>
            <person name="Kultima J.R."/>
            <person name="Leonard P."/>
            <person name="Levenez F."/>
            <person name="Lund O."/>
            <person name="Moumen B."/>
            <person name="Le Paslier D."/>
            <person name="Pons N."/>
            <person name="Pedersen O."/>
            <person name="Prifti E."/>
            <person name="Qin J."/>
            <person name="Raes J."/>
            <person name="Tap J."/>
            <person name="Tims S."/>
            <person name="Ussery D.W."/>
            <person name="Yamada T."/>
            <person name="MetaHit consortium"/>
            <person name="Renault P."/>
            <person name="Sicheritz-Ponten T."/>
            <person name="Bork P."/>
            <person name="Wang J."/>
            <person name="Brunak S."/>
            <person name="Ehrlich S.D."/>
        </authorList>
    </citation>
    <scope>NUCLEOTIDE SEQUENCE [LARGE SCALE GENOMIC DNA]</scope>
</reference>
<evidence type="ECO:0000313" key="2">
    <source>
        <dbReference type="Proteomes" id="UP000018300"/>
    </source>
</evidence>
<sequence>MRIDVVKAFLDGRSEILDDFRIFLNVALFSGVGGVRNVTAVNAKGSNYITFALFLKRSGTRFKFNGKVILCIAGKSTCGQTKVNTLVD</sequence>
<name>R5LUY0_9FIRM</name>
<accession>R5LUY0</accession>
<evidence type="ECO:0000313" key="1">
    <source>
        <dbReference type="EMBL" id="CCY76832.1"/>
    </source>
</evidence>
<dbReference type="EMBL" id="CAYU010000046">
    <property type="protein sequence ID" value="CCY76832.1"/>
    <property type="molecule type" value="Genomic_DNA"/>
</dbReference>
<organism evidence="1 2">
    <name type="scientific">Eshraghiella crossota CAG:259</name>
    <dbReference type="NCBI Taxonomy" id="1263062"/>
    <lineage>
        <taxon>Bacteria</taxon>
        <taxon>Bacillati</taxon>
        <taxon>Bacillota</taxon>
        <taxon>Clostridia</taxon>
        <taxon>Lachnospirales</taxon>
        <taxon>Lachnospiraceae</taxon>
        <taxon>Eshraghiella</taxon>
    </lineage>
</organism>
<proteinExistence type="predicted"/>